<name>A0AAP5H7C4_PAEAM</name>
<dbReference type="InterPro" id="IPR036638">
    <property type="entry name" value="HLH_DNA-bd_sf"/>
</dbReference>
<comment type="caution">
    <text evidence="1">The sequence shown here is derived from an EMBL/GenBank/DDBJ whole genome shotgun (WGS) entry which is preliminary data.</text>
</comment>
<dbReference type="Gene3D" id="4.10.280.10">
    <property type="entry name" value="Helix-loop-helix DNA-binding domain"/>
    <property type="match status" value="1"/>
</dbReference>
<accession>A0AAP5H7C4</accession>
<dbReference type="EMBL" id="JAVDTR010000015">
    <property type="protein sequence ID" value="MDR6726103.1"/>
    <property type="molecule type" value="Genomic_DNA"/>
</dbReference>
<proteinExistence type="predicted"/>
<organism evidence="1 2">
    <name type="scientific">Paenibacillus amylolyticus</name>
    <dbReference type="NCBI Taxonomy" id="1451"/>
    <lineage>
        <taxon>Bacteria</taxon>
        <taxon>Bacillati</taxon>
        <taxon>Bacillota</taxon>
        <taxon>Bacilli</taxon>
        <taxon>Bacillales</taxon>
        <taxon>Paenibacillaceae</taxon>
        <taxon>Paenibacillus</taxon>
    </lineage>
</organism>
<dbReference type="InterPro" id="IPR037208">
    <property type="entry name" value="Spo0E-like_sf"/>
</dbReference>
<dbReference type="GO" id="GO:0046983">
    <property type="term" value="F:protein dimerization activity"/>
    <property type="evidence" value="ECO:0007669"/>
    <property type="project" value="InterPro"/>
</dbReference>
<gene>
    <name evidence="1" type="ORF">J2W91_004609</name>
</gene>
<dbReference type="Proteomes" id="UP001254832">
    <property type="component" value="Unassembled WGS sequence"/>
</dbReference>
<dbReference type="AlphaFoldDB" id="A0AAP5H7C4"/>
<evidence type="ECO:0000313" key="1">
    <source>
        <dbReference type="EMBL" id="MDR6726103.1"/>
    </source>
</evidence>
<evidence type="ECO:0008006" key="3">
    <source>
        <dbReference type="Google" id="ProtNLM"/>
    </source>
</evidence>
<protein>
    <recommendedName>
        <fullName evidence="3">Aspartyl-phosphate phosphatase Spo0E family protein</fullName>
    </recommendedName>
</protein>
<reference evidence="1" key="1">
    <citation type="submission" date="2023-07" db="EMBL/GenBank/DDBJ databases">
        <title>Sorghum-associated microbial communities from plants grown in Nebraska, USA.</title>
        <authorList>
            <person name="Schachtman D."/>
        </authorList>
    </citation>
    <scope>NUCLEOTIDE SEQUENCE</scope>
    <source>
        <strain evidence="1">BE80</strain>
    </source>
</reference>
<evidence type="ECO:0000313" key="2">
    <source>
        <dbReference type="Proteomes" id="UP001254832"/>
    </source>
</evidence>
<dbReference type="Pfam" id="PF09388">
    <property type="entry name" value="SpoOE-like"/>
    <property type="match status" value="1"/>
</dbReference>
<dbReference type="SUPFAM" id="SSF140500">
    <property type="entry name" value="BAS1536-like"/>
    <property type="match status" value="1"/>
</dbReference>
<dbReference type="InterPro" id="IPR018540">
    <property type="entry name" value="Spo0E-like"/>
</dbReference>
<sequence length="53" mass="6323">MDFKCRIEIERQQLYQLVGSYALLDPRSLMKSQEFDSILNQYNELIKKEKPTA</sequence>
<dbReference type="GO" id="GO:0043937">
    <property type="term" value="P:regulation of sporulation"/>
    <property type="evidence" value="ECO:0007669"/>
    <property type="project" value="InterPro"/>
</dbReference>